<organism evidence="1 2">
    <name type="scientific">Dorcoceras hygrometricum</name>
    <dbReference type="NCBI Taxonomy" id="472368"/>
    <lineage>
        <taxon>Eukaryota</taxon>
        <taxon>Viridiplantae</taxon>
        <taxon>Streptophyta</taxon>
        <taxon>Embryophyta</taxon>
        <taxon>Tracheophyta</taxon>
        <taxon>Spermatophyta</taxon>
        <taxon>Magnoliopsida</taxon>
        <taxon>eudicotyledons</taxon>
        <taxon>Gunneridae</taxon>
        <taxon>Pentapetalae</taxon>
        <taxon>asterids</taxon>
        <taxon>lamiids</taxon>
        <taxon>Lamiales</taxon>
        <taxon>Gesneriaceae</taxon>
        <taxon>Didymocarpoideae</taxon>
        <taxon>Trichosporeae</taxon>
        <taxon>Loxocarpinae</taxon>
        <taxon>Dorcoceras</taxon>
    </lineage>
</organism>
<dbReference type="AlphaFoldDB" id="A0A2Z7BBZ4"/>
<protein>
    <submittedName>
        <fullName evidence="1">Uncharacterized protein</fullName>
    </submittedName>
</protein>
<feature type="non-terminal residue" evidence="1">
    <location>
        <position position="1"/>
    </location>
</feature>
<dbReference type="Pfam" id="PF21737">
    <property type="entry name" value="DUF6865"/>
    <property type="match status" value="1"/>
</dbReference>
<dbReference type="OrthoDB" id="632588at2759"/>
<evidence type="ECO:0000313" key="1">
    <source>
        <dbReference type="EMBL" id="KZV31595.1"/>
    </source>
</evidence>
<accession>A0A2Z7BBZ4</accession>
<dbReference type="InterPro" id="IPR049198">
    <property type="entry name" value="DUF6865"/>
</dbReference>
<dbReference type="Proteomes" id="UP000250235">
    <property type="component" value="Unassembled WGS sequence"/>
</dbReference>
<name>A0A2Z7BBZ4_9LAMI</name>
<dbReference type="PANTHER" id="PTHR35282:SF2">
    <property type="entry name" value="F5D14.24 PROTEIN"/>
    <property type="match status" value="1"/>
</dbReference>
<dbReference type="EMBL" id="KV007463">
    <property type="protein sequence ID" value="KZV31595.1"/>
    <property type="molecule type" value="Genomic_DNA"/>
</dbReference>
<proteinExistence type="predicted"/>
<keyword evidence="2" id="KW-1185">Reference proteome</keyword>
<sequence>RSFMDKTEPDKDTAEDVTRESLIAISYRVPETVPEAEKSPKDVEHEKVIESVDRDGDEKYRSKLISISYPQSPDGKVLALPLPLPGQVDG</sequence>
<dbReference type="PANTHER" id="PTHR35282">
    <property type="entry name" value="F5D14.24 PROTEIN"/>
    <property type="match status" value="1"/>
</dbReference>
<gene>
    <name evidence="1" type="ORF">F511_13535</name>
</gene>
<reference evidence="1 2" key="1">
    <citation type="journal article" date="2015" name="Proc. Natl. Acad. Sci. U.S.A.">
        <title>The resurrection genome of Boea hygrometrica: A blueprint for survival of dehydration.</title>
        <authorList>
            <person name="Xiao L."/>
            <person name="Yang G."/>
            <person name="Zhang L."/>
            <person name="Yang X."/>
            <person name="Zhao S."/>
            <person name="Ji Z."/>
            <person name="Zhou Q."/>
            <person name="Hu M."/>
            <person name="Wang Y."/>
            <person name="Chen M."/>
            <person name="Xu Y."/>
            <person name="Jin H."/>
            <person name="Xiao X."/>
            <person name="Hu G."/>
            <person name="Bao F."/>
            <person name="Hu Y."/>
            <person name="Wan P."/>
            <person name="Li L."/>
            <person name="Deng X."/>
            <person name="Kuang T."/>
            <person name="Xiang C."/>
            <person name="Zhu J.K."/>
            <person name="Oliver M.J."/>
            <person name="He Y."/>
        </authorList>
    </citation>
    <scope>NUCLEOTIDE SEQUENCE [LARGE SCALE GENOMIC DNA]</scope>
    <source>
        <strain evidence="2">cv. XS01</strain>
    </source>
</reference>
<evidence type="ECO:0000313" key="2">
    <source>
        <dbReference type="Proteomes" id="UP000250235"/>
    </source>
</evidence>